<keyword evidence="1" id="KW-0472">Membrane</keyword>
<dbReference type="KEGG" id="mmal:CKJ54_17450"/>
<dbReference type="Proteomes" id="UP000216246">
    <property type="component" value="Chromosome"/>
</dbReference>
<protein>
    <submittedName>
        <fullName evidence="2">Uncharacterized protein</fullName>
    </submittedName>
</protein>
<accession>A0AAC9VWF6</accession>
<name>A0AAC9VWF6_9MYCO</name>
<sequence length="366" mass="39824">MDLKWWPVVVVGLFSLAAATAAAALLPMAQVRRALRPLAHIDRLTRLPEYARVYRLYFFSVIVTAVLLVATFLTALTASARPAGMSSSTRAFDTAYPEDVMLCVGEPVSDRTTADLLNYYAAYAAQLKQTDALRIGLTSTTLRVIPLTRDYHYVAERLKSLAGLAPIQQDLDGRKPVSNARRAALQRGVDEFSRRVDYVDYVPSLNDVLALCMTGFPSHETRSQHRRQLIYLGPSALRDPSDHRPPLFSDEAVRQMATQAGVQINAVARSDIAALSPQSNDSLRAIADASGGKFFLYNPVGAAQTGNGADPTLIRYLDEIRSNAPRAELPGGQVISSRSWDSPETVLIAGVVAAALLCVALAVLRR</sequence>
<keyword evidence="1" id="KW-0812">Transmembrane</keyword>
<evidence type="ECO:0000256" key="1">
    <source>
        <dbReference type="SAM" id="Phobius"/>
    </source>
</evidence>
<proteinExistence type="predicted"/>
<keyword evidence="1" id="KW-1133">Transmembrane helix</keyword>
<reference evidence="2 3" key="1">
    <citation type="submission" date="2017-08" db="EMBL/GenBank/DDBJ databases">
        <title>Phylogentic analysis of Mycobacterium avium complex whole genomes.</title>
        <authorList>
            <person name="Caverly L.J."/>
            <person name="Spilker T."/>
            <person name="LiPuma J."/>
        </authorList>
    </citation>
    <scope>NUCLEOTIDE SEQUENCE [LARGE SCALE GENOMIC DNA]</scope>
    <source>
        <strain evidence="2 3">FLAC0026</strain>
    </source>
</reference>
<dbReference type="AlphaFoldDB" id="A0AAC9VWF6"/>
<evidence type="ECO:0000313" key="2">
    <source>
        <dbReference type="EMBL" id="ASW91458.1"/>
    </source>
</evidence>
<organism evidence="2 3">
    <name type="scientific">Mycobacterium marseillense</name>
    <dbReference type="NCBI Taxonomy" id="701042"/>
    <lineage>
        <taxon>Bacteria</taxon>
        <taxon>Bacillati</taxon>
        <taxon>Actinomycetota</taxon>
        <taxon>Actinomycetes</taxon>
        <taxon>Mycobacteriales</taxon>
        <taxon>Mycobacteriaceae</taxon>
        <taxon>Mycobacterium</taxon>
        <taxon>Mycobacterium avium complex (MAC)</taxon>
    </lineage>
</organism>
<feature type="transmembrane region" description="Helical" evidence="1">
    <location>
        <begin position="6"/>
        <end position="26"/>
    </location>
</feature>
<feature type="transmembrane region" description="Helical" evidence="1">
    <location>
        <begin position="346"/>
        <end position="364"/>
    </location>
</feature>
<evidence type="ECO:0000313" key="3">
    <source>
        <dbReference type="Proteomes" id="UP000216246"/>
    </source>
</evidence>
<feature type="transmembrane region" description="Helical" evidence="1">
    <location>
        <begin position="56"/>
        <end position="78"/>
    </location>
</feature>
<gene>
    <name evidence="2" type="ORF">CKJ54_17450</name>
</gene>
<dbReference type="EMBL" id="CP023147">
    <property type="protein sequence ID" value="ASW91458.1"/>
    <property type="molecule type" value="Genomic_DNA"/>
</dbReference>